<name>A0A5J4V5B1_9EUKA</name>
<comment type="caution">
    <text evidence="2">The sequence shown here is derived from an EMBL/GenBank/DDBJ whole genome shotgun (WGS) entry which is preliminary data.</text>
</comment>
<dbReference type="AlphaFoldDB" id="A0A5J4V5B1"/>
<evidence type="ECO:0000313" key="2">
    <source>
        <dbReference type="EMBL" id="KAA6378019.1"/>
    </source>
</evidence>
<sequence>MKSKETKQAAAIAVTINVFPPIPDLIRSSPPNSTDIQQSLGERYPLMSTGKEPAQISPQDDGKDSKSTASAKGAKKAAEAKDAPGITDRKAGQVTKSDVQMKDGKKYNNFW</sequence>
<evidence type="ECO:0000256" key="1">
    <source>
        <dbReference type="SAM" id="MobiDB-lite"/>
    </source>
</evidence>
<proteinExistence type="predicted"/>
<reference evidence="2 3" key="1">
    <citation type="submission" date="2019-03" db="EMBL/GenBank/DDBJ databases">
        <title>Single cell metagenomics reveals metabolic interactions within the superorganism composed of flagellate Streblomastix strix and complex community of Bacteroidetes bacteria on its surface.</title>
        <authorList>
            <person name="Treitli S.C."/>
            <person name="Kolisko M."/>
            <person name="Husnik F."/>
            <person name="Keeling P."/>
            <person name="Hampl V."/>
        </authorList>
    </citation>
    <scope>NUCLEOTIDE SEQUENCE [LARGE SCALE GENOMIC DNA]</scope>
    <source>
        <strain evidence="2">ST1C</strain>
    </source>
</reference>
<gene>
    <name evidence="2" type="ORF">EZS28_026453</name>
</gene>
<feature type="compositionally biased region" description="Basic and acidic residues" evidence="1">
    <location>
        <begin position="99"/>
        <end position="111"/>
    </location>
</feature>
<feature type="compositionally biased region" description="Basic and acidic residues" evidence="1">
    <location>
        <begin position="76"/>
        <end position="91"/>
    </location>
</feature>
<feature type="region of interest" description="Disordered" evidence="1">
    <location>
        <begin position="21"/>
        <end position="111"/>
    </location>
</feature>
<protein>
    <submittedName>
        <fullName evidence="2">Uncharacterized protein</fullName>
    </submittedName>
</protein>
<dbReference type="EMBL" id="SNRW01009425">
    <property type="protein sequence ID" value="KAA6378019.1"/>
    <property type="molecule type" value="Genomic_DNA"/>
</dbReference>
<accession>A0A5J4V5B1</accession>
<dbReference type="Proteomes" id="UP000324800">
    <property type="component" value="Unassembled WGS sequence"/>
</dbReference>
<organism evidence="2 3">
    <name type="scientific">Streblomastix strix</name>
    <dbReference type="NCBI Taxonomy" id="222440"/>
    <lineage>
        <taxon>Eukaryota</taxon>
        <taxon>Metamonada</taxon>
        <taxon>Preaxostyla</taxon>
        <taxon>Oxymonadida</taxon>
        <taxon>Streblomastigidae</taxon>
        <taxon>Streblomastix</taxon>
    </lineage>
</organism>
<feature type="compositionally biased region" description="Polar residues" evidence="1">
    <location>
        <begin position="29"/>
        <end position="40"/>
    </location>
</feature>
<evidence type="ECO:0000313" key="3">
    <source>
        <dbReference type="Proteomes" id="UP000324800"/>
    </source>
</evidence>